<evidence type="ECO:0000256" key="1">
    <source>
        <dbReference type="SAM" id="MobiDB-lite"/>
    </source>
</evidence>
<evidence type="ECO:0000313" key="3">
    <source>
        <dbReference type="Proteomes" id="UP000032534"/>
    </source>
</evidence>
<organism evidence="2 3">
    <name type="scientific">Paenibacillus terrae</name>
    <dbReference type="NCBI Taxonomy" id="159743"/>
    <lineage>
        <taxon>Bacteria</taxon>
        <taxon>Bacillati</taxon>
        <taxon>Bacillota</taxon>
        <taxon>Bacilli</taxon>
        <taxon>Bacillales</taxon>
        <taxon>Paenibacillaceae</taxon>
        <taxon>Paenibacillus</taxon>
    </lineage>
</organism>
<dbReference type="PATRIC" id="fig|159743.3.peg.4125"/>
<gene>
    <name evidence="2" type="ORF">QD47_18555</name>
</gene>
<sequence>MGTSIPNRKNETASRGQGDVRTYTLSPEELAKIVGKPIPKSHIKPLTFRAKTVSNKEEQAIMAKFEKDDYLKIRASGASRQATATKLGISLKTLESYWLAKKWDIKTPKAEEVAIARYKESIQAKPKDDPKPVPAVAEAAAKTEPITQPEEHCEEDEPYKPVLTKAEDEAIKWLLTEWTKESLLVEHAIAPNGWEKGTKAEALNGMSVWLLAQALIAGYTVELTPEETLIEKYADSYNVDSAYNEGWRKGVRSALIATGKSIGGITD</sequence>
<dbReference type="AlphaFoldDB" id="A0A0D7X2D3"/>
<dbReference type="EMBL" id="JTHP01000040">
    <property type="protein sequence ID" value="KJD44202.1"/>
    <property type="molecule type" value="Genomic_DNA"/>
</dbReference>
<keyword evidence="3" id="KW-1185">Reference proteome</keyword>
<dbReference type="OrthoDB" id="2674683at2"/>
<accession>A0A0D7X2D3</accession>
<evidence type="ECO:0000313" key="2">
    <source>
        <dbReference type="EMBL" id="KJD44202.1"/>
    </source>
</evidence>
<dbReference type="Proteomes" id="UP000032534">
    <property type="component" value="Unassembled WGS sequence"/>
</dbReference>
<protein>
    <submittedName>
        <fullName evidence="2">Uncharacterized protein</fullName>
    </submittedName>
</protein>
<proteinExistence type="predicted"/>
<reference evidence="2 3" key="1">
    <citation type="submission" date="2014-11" db="EMBL/GenBank/DDBJ databases">
        <title>Draft Genome Sequences of Paenibacillus polymyxa NRRL B-30509 and Paenibacillus terrae NRRL B-30644, Strains from a Poultry Environment that Produce Tridecaptin A and Paenicidins.</title>
        <authorList>
            <person name="van Belkum M.J."/>
            <person name="Lohans C.T."/>
            <person name="Vederas J.C."/>
        </authorList>
    </citation>
    <scope>NUCLEOTIDE SEQUENCE [LARGE SCALE GENOMIC DNA]</scope>
    <source>
        <strain evidence="2 3">NRRL B-30644</strain>
    </source>
</reference>
<comment type="caution">
    <text evidence="2">The sequence shown here is derived from an EMBL/GenBank/DDBJ whole genome shotgun (WGS) entry which is preliminary data.</text>
</comment>
<feature type="region of interest" description="Disordered" evidence="1">
    <location>
        <begin position="1"/>
        <end position="21"/>
    </location>
</feature>
<name>A0A0D7X2D3_9BACL</name>
<dbReference type="RefSeq" id="WP_044647526.1">
    <property type="nucleotide sequence ID" value="NZ_JTHP01000040.1"/>
</dbReference>